<dbReference type="PANTHER" id="PTHR35089">
    <property type="entry name" value="CHAPERONE PROTEIN SKP"/>
    <property type="match status" value="1"/>
</dbReference>
<dbReference type="SUPFAM" id="SSF111384">
    <property type="entry name" value="OmpH-like"/>
    <property type="match status" value="1"/>
</dbReference>
<evidence type="ECO:0000313" key="3">
    <source>
        <dbReference type="EMBL" id="SUP42493.1"/>
    </source>
</evidence>
<dbReference type="Proteomes" id="UP000255367">
    <property type="component" value="Unassembled WGS sequence"/>
</dbReference>
<dbReference type="GO" id="GO:0051082">
    <property type="term" value="F:unfolded protein binding"/>
    <property type="evidence" value="ECO:0007669"/>
    <property type="project" value="InterPro"/>
</dbReference>
<dbReference type="GO" id="GO:0050821">
    <property type="term" value="P:protein stabilization"/>
    <property type="evidence" value="ECO:0007669"/>
    <property type="project" value="TreeGrafter"/>
</dbReference>
<proteinExistence type="inferred from homology"/>
<accession>A0A380NJI2</accession>
<dbReference type="Pfam" id="PF03938">
    <property type="entry name" value="OmpH"/>
    <property type="match status" value="1"/>
</dbReference>
<organism evidence="3 4">
    <name type="scientific">Veillonella criceti</name>
    <dbReference type="NCBI Taxonomy" id="103891"/>
    <lineage>
        <taxon>Bacteria</taxon>
        <taxon>Bacillati</taxon>
        <taxon>Bacillota</taxon>
        <taxon>Negativicutes</taxon>
        <taxon>Veillonellales</taxon>
        <taxon>Veillonellaceae</taxon>
        <taxon>Veillonella</taxon>
    </lineage>
</organism>
<comment type="similarity">
    <text evidence="1">Belongs to the Skp family.</text>
</comment>
<gene>
    <name evidence="3" type="ORF">NCTC12020_00874</name>
</gene>
<reference evidence="3 4" key="1">
    <citation type="submission" date="2018-06" db="EMBL/GenBank/DDBJ databases">
        <authorList>
            <consortium name="Pathogen Informatics"/>
            <person name="Doyle S."/>
        </authorList>
    </citation>
    <scope>NUCLEOTIDE SEQUENCE [LARGE SCALE GENOMIC DNA]</scope>
    <source>
        <strain evidence="3 4">NCTC12020</strain>
    </source>
</reference>
<sequence>MMRLINNQKNKKFVSLFVAVIFLLGIGAIAYTQMATPSMASDTNSNIGVIDTTKVLSAASPAVVAANKELDEYKKQLSDEFNSKSANMDDNQKAELASQYQSKVQDKMMEIQKKIQDQVGEASKAVADAKGLSIVMDKRTVLYGGVDITDQVQKKLNSGADTTDANTQK</sequence>
<name>A0A380NJI2_9FIRM</name>
<dbReference type="PANTHER" id="PTHR35089:SF1">
    <property type="entry name" value="CHAPERONE PROTEIN SKP"/>
    <property type="match status" value="1"/>
</dbReference>
<dbReference type="OrthoDB" id="1629169at2"/>
<dbReference type="InterPro" id="IPR024930">
    <property type="entry name" value="Skp_dom_sf"/>
</dbReference>
<keyword evidence="2" id="KW-0732">Signal</keyword>
<evidence type="ECO:0000256" key="1">
    <source>
        <dbReference type="ARBA" id="ARBA00009091"/>
    </source>
</evidence>
<evidence type="ECO:0000256" key="2">
    <source>
        <dbReference type="ARBA" id="ARBA00022729"/>
    </source>
</evidence>
<keyword evidence="4" id="KW-1185">Reference proteome</keyword>
<dbReference type="RefSeq" id="WP_115310084.1">
    <property type="nucleotide sequence ID" value="NZ_UHIO01000001.1"/>
</dbReference>
<dbReference type="GO" id="GO:0005829">
    <property type="term" value="C:cytosol"/>
    <property type="evidence" value="ECO:0007669"/>
    <property type="project" value="TreeGrafter"/>
</dbReference>
<dbReference type="SMART" id="SM00935">
    <property type="entry name" value="OmpH"/>
    <property type="match status" value="1"/>
</dbReference>
<dbReference type="EMBL" id="UHIO01000001">
    <property type="protein sequence ID" value="SUP42493.1"/>
    <property type="molecule type" value="Genomic_DNA"/>
</dbReference>
<dbReference type="InterPro" id="IPR005632">
    <property type="entry name" value="Chaperone_Skp"/>
</dbReference>
<dbReference type="AlphaFoldDB" id="A0A380NJI2"/>
<evidence type="ECO:0000313" key="4">
    <source>
        <dbReference type="Proteomes" id="UP000255367"/>
    </source>
</evidence>
<dbReference type="Gene3D" id="3.30.910.20">
    <property type="entry name" value="Skp domain"/>
    <property type="match status" value="1"/>
</dbReference>
<protein>
    <submittedName>
        <fullName evidence="3">Outer membrane protein</fullName>
    </submittedName>
</protein>